<evidence type="ECO:0000313" key="1">
    <source>
        <dbReference type="EMBL" id="MCS4558786.1"/>
    </source>
</evidence>
<accession>A0ABT2FRT4</accession>
<name>A0ABT2FRT4_9GAMM</name>
<feature type="non-terminal residue" evidence="1">
    <location>
        <position position="76"/>
    </location>
</feature>
<dbReference type="Proteomes" id="UP001201549">
    <property type="component" value="Unassembled WGS sequence"/>
</dbReference>
<organism evidence="1 2">
    <name type="scientific">Shewanella electrica</name>
    <dbReference type="NCBI Taxonomy" id="515560"/>
    <lineage>
        <taxon>Bacteria</taxon>
        <taxon>Pseudomonadati</taxon>
        <taxon>Pseudomonadota</taxon>
        <taxon>Gammaproteobacteria</taxon>
        <taxon>Alteromonadales</taxon>
        <taxon>Shewanellaceae</taxon>
        <taxon>Shewanella</taxon>
    </lineage>
</organism>
<comment type="caution">
    <text evidence="1">The sequence shown here is derived from an EMBL/GenBank/DDBJ whole genome shotgun (WGS) entry which is preliminary data.</text>
</comment>
<keyword evidence="2" id="KW-1185">Reference proteome</keyword>
<reference evidence="2" key="2">
    <citation type="submission" date="2023-07" db="EMBL/GenBank/DDBJ databases">
        <title>Shewanella mangrovi sp. nov., an acetaldehyde- degrading bacterium isolated from mangrove sediment.</title>
        <authorList>
            <person name="Liu Y."/>
        </authorList>
    </citation>
    <scope>NUCLEOTIDE SEQUENCE [LARGE SCALE GENOMIC DNA]</scope>
    <source>
        <strain evidence="2">C32</strain>
    </source>
</reference>
<evidence type="ECO:0000313" key="2">
    <source>
        <dbReference type="Proteomes" id="UP001201549"/>
    </source>
</evidence>
<dbReference type="EMBL" id="JAKOGG010000206">
    <property type="protein sequence ID" value="MCS4558786.1"/>
    <property type="molecule type" value="Genomic_DNA"/>
</dbReference>
<proteinExistence type="predicted"/>
<sequence length="76" mass="8600">MHRCKLGEVVNEQEEEETCICKLGVVVMGTCMVVVEEMDTYRVEEEICTCRLGVVEMGTYMVVVEEKGTCMVVEVM</sequence>
<reference evidence="1 2" key="1">
    <citation type="submission" date="2022-02" db="EMBL/GenBank/DDBJ databases">
        <authorList>
            <person name="Zhuang L."/>
        </authorList>
    </citation>
    <scope>NUCLEOTIDE SEQUENCE [LARGE SCALE GENOMIC DNA]</scope>
    <source>
        <strain evidence="1 2">C32</strain>
    </source>
</reference>
<protein>
    <submittedName>
        <fullName evidence="1">Uncharacterized protein</fullName>
    </submittedName>
</protein>
<gene>
    <name evidence="1" type="ORF">L9G74_20405</name>
</gene>